<evidence type="ECO:0000256" key="8">
    <source>
        <dbReference type="SAM" id="MobiDB-lite"/>
    </source>
</evidence>
<proteinExistence type="inferred from homology"/>
<keyword evidence="3" id="KW-0690">Ribosome biogenesis</keyword>
<keyword evidence="4" id="KW-0677">Repeat</keyword>
<feature type="compositionally biased region" description="Polar residues" evidence="8">
    <location>
        <begin position="48"/>
        <end position="67"/>
    </location>
</feature>
<keyword evidence="6" id="KW-0342">GTP-binding</keyword>
<dbReference type="CDD" id="cd01895">
    <property type="entry name" value="EngA2"/>
    <property type="match status" value="1"/>
</dbReference>
<name>A0A5J4YIU1_PORPP</name>
<dbReference type="HAMAP" id="MF_00195">
    <property type="entry name" value="GTPase_Der"/>
    <property type="match status" value="1"/>
</dbReference>
<evidence type="ECO:0000256" key="4">
    <source>
        <dbReference type="ARBA" id="ARBA00022737"/>
    </source>
</evidence>
<dbReference type="NCBIfam" id="TIGR00231">
    <property type="entry name" value="small_GTP"/>
    <property type="match status" value="1"/>
</dbReference>
<evidence type="ECO:0000256" key="2">
    <source>
        <dbReference type="ARBA" id="ARBA00020953"/>
    </source>
</evidence>
<dbReference type="InterPro" id="IPR027368">
    <property type="entry name" value="MnmE_dom2"/>
</dbReference>
<dbReference type="Proteomes" id="UP000324585">
    <property type="component" value="Unassembled WGS sequence"/>
</dbReference>
<dbReference type="OrthoDB" id="8954335at2759"/>
<dbReference type="InterPro" id="IPR015946">
    <property type="entry name" value="KH_dom-like_a/b"/>
</dbReference>
<dbReference type="InterPro" id="IPR006073">
    <property type="entry name" value="GTP-bd"/>
</dbReference>
<comment type="caution">
    <text evidence="11">The sequence shown here is derived from an EMBL/GenBank/DDBJ whole genome shotgun (WGS) entry which is preliminary data.</text>
</comment>
<keyword evidence="12" id="KW-1185">Reference proteome</keyword>
<dbReference type="AlphaFoldDB" id="A0A5J4YIU1"/>
<reference evidence="12" key="1">
    <citation type="journal article" date="2019" name="Nat. Commun.">
        <title>Expansion of phycobilisome linker gene families in mesophilic red algae.</title>
        <authorList>
            <person name="Lee J."/>
            <person name="Kim D."/>
            <person name="Bhattacharya D."/>
            <person name="Yoon H.S."/>
        </authorList>
    </citation>
    <scope>NUCLEOTIDE SEQUENCE [LARGE SCALE GENOMIC DNA]</scope>
    <source>
        <strain evidence="12">CCMP 1328</strain>
    </source>
</reference>
<dbReference type="SUPFAM" id="SSF52540">
    <property type="entry name" value="P-loop containing nucleoside triphosphate hydrolases"/>
    <property type="match status" value="2"/>
</dbReference>
<dbReference type="GO" id="GO:0005525">
    <property type="term" value="F:GTP binding"/>
    <property type="evidence" value="ECO:0007669"/>
    <property type="project" value="UniProtKB-KW"/>
</dbReference>
<dbReference type="Pfam" id="PF01926">
    <property type="entry name" value="MMR_HSR1"/>
    <property type="match status" value="2"/>
</dbReference>
<gene>
    <name evidence="11" type="ORF">FVE85_4482</name>
</gene>
<organism evidence="11 12">
    <name type="scientific">Porphyridium purpureum</name>
    <name type="common">Red alga</name>
    <name type="synonym">Porphyridium cruentum</name>
    <dbReference type="NCBI Taxonomy" id="35688"/>
    <lineage>
        <taxon>Eukaryota</taxon>
        <taxon>Rhodophyta</taxon>
        <taxon>Bangiophyceae</taxon>
        <taxon>Porphyridiales</taxon>
        <taxon>Porphyridiaceae</taxon>
        <taxon>Porphyridium</taxon>
    </lineage>
</organism>
<evidence type="ECO:0000259" key="9">
    <source>
        <dbReference type="Pfam" id="PF01926"/>
    </source>
</evidence>
<dbReference type="OMA" id="IGTYERW"/>
<dbReference type="NCBIfam" id="TIGR03594">
    <property type="entry name" value="GTPase_EngA"/>
    <property type="match status" value="1"/>
</dbReference>
<dbReference type="Pfam" id="PF14714">
    <property type="entry name" value="KH_dom-like"/>
    <property type="match status" value="1"/>
</dbReference>
<feature type="domain" description="GTPase Der C-terminal KH-domain-like" evidence="10">
    <location>
        <begin position="651"/>
        <end position="729"/>
    </location>
</feature>
<feature type="region of interest" description="Disordered" evidence="8">
    <location>
        <begin position="19"/>
        <end position="76"/>
    </location>
</feature>
<evidence type="ECO:0000313" key="12">
    <source>
        <dbReference type="Proteomes" id="UP000324585"/>
    </source>
</evidence>
<feature type="region of interest" description="Disordered" evidence="8">
    <location>
        <begin position="122"/>
        <end position="145"/>
    </location>
</feature>
<dbReference type="PANTHER" id="PTHR43834:SF6">
    <property type="entry name" value="GTPASE DER"/>
    <property type="match status" value="1"/>
</dbReference>
<evidence type="ECO:0000256" key="6">
    <source>
        <dbReference type="ARBA" id="ARBA00023134"/>
    </source>
</evidence>
<feature type="region of interest" description="Disordered" evidence="8">
    <location>
        <begin position="250"/>
        <end position="279"/>
    </location>
</feature>
<dbReference type="PRINTS" id="PR00326">
    <property type="entry name" value="GTP1OBG"/>
</dbReference>
<keyword evidence="5" id="KW-0547">Nucleotide-binding</keyword>
<protein>
    <recommendedName>
        <fullName evidence="2">GTPase Der</fullName>
    </recommendedName>
    <alternativeName>
        <fullName evidence="7">GTP-binding protein EngA</fullName>
    </alternativeName>
</protein>
<dbReference type="EMBL" id="VRMN01000016">
    <property type="protein sequence ID" value="KAA8491065.1"/>
    <property type="molecule type" value="Genomic_DNA"/>
</dbReference>
<comment type="similarity">
    <text evidence="1">Belongs to the TRAFAC class TrmE-Era-EngA-EngB-Septin-like GTPase superfamily. EngA (Der) GTPase family.</text>
</comment>
<dbReference type="PANTHER" id="PTHR43834">
    <property type="entry name" value="GTPASE DER"/>
    <property type="match status" value="1"/>
</dbReference>
<evidence type="ECO:0000256" key="5">
    <source>
        <dbReference type="ARBA" id="ARBA00022741"/>
    </source>
</evidence>
<evidence type="ECO:0000259" key="10">
    <source>
        <dbReference type="Pfam" id="PF14714"/>
    </source>
</evidence>
<dbReference type="Gene3D" id="1.20.120.430">
    <property type="entry name" value="tRNA modification GTPase MnmE domain 2"/>
    <property type="match status" value="1"/>
</dbReference>
<dbReference type="Gene3D" id="3.30.300.20">
    <property type="match status" value="1"/>
</dbReference>
<dbReference type="GO" id="GO:0042254">
    <property type="term" value="P:ribosome biogenesis"/>
    <property type="evidence" value="ECO:0007669"/>
    <property type="project" value="UniProtKB-KW"/>
</dbReference>
<dbReference type="InterPro" id="IPR016484">
    <property type="entry name" value="GTPase_Der"/>
</dbReference>
<dbReference type="Gene3D" id="3.40.50.300">
    <property type="entry name" value="P-loop containing nucleotide triphosphate hydrolases"/>
    <property type="match status" value="3"/>
</dbReference>
<evidence type="ECO:0000313" key="11">
    <source>
        <dbReference type="EMBL" id="KAA8491065.1"/>
    </source>
</evidence>
<feature type="domain" description="G" evidence="9">
    <location>
        <begin position="470"/>
        <end position="587"/>
    </location>
</feature>
<evidence type="ECO:0000256" key="3">
    <source>
        <dbReference type="ARBA" id="ARBA00022517"/>
    </source>
</evidence>
<dbReference type="InterPro" id="IPR032859">
    <property type="entry name" value="KH_dom-like"/>
</dbReference>
<feature type="domain" description="G" evidence="9">
    <location>
        <begin position="176"/>
        <end position="239"/>
    </location>
</feature>
<evidence type="ECO:0000256" key="1">
    <source>
        <dbReference type="ARBA" id="ARBA00008279"/>
    </source>
</evidence>
<sequence>MRQSAMLLRRALSIIRQSRGAREHASSYRTRRVGAQPSAPHRRLGTRRTFTTDTDVNASRISSSSVESPAAGEGEASLKDEELDALLMDPVLDFEDGTLQAGDGQQAADQIGDEAYSEAKIDGREGGGVAPSEYDEPAAQERKGTNVTAPLDREQQKRAKRLGRAQRERLVDLGLKIAIVGRPNAGKSTLYNRLSDMGQKWSNKSLVSPMPGVTRDTFATNAALGDLRFTLLDTAGIETIDPTRFMSMQFRQSQQPLRTSKGRNPGNARTRGSGGGGSMVIRRATAERLDPFADESVAASGALTESDVYRALYKDMARKTKEAVLRADLVFFMFDAKVGVTPIDVEIGAWLRTVMGKGYESKIIVLANKVDAMQGALNVAEAYELGLGHPIPISALHSDGLIDLFQRMDQYRELGREMQAKSFSSPIGKVFDFTTKPVSTKIRADADADASKVEDARELEEDTWDDLPIVAIVGRPNVGKSTLMNSLLKQDRVLTGPAPGVTRDAVRELWCHDGTNFLLVDTAGLRRRHKYSGPLEQNSASSSFQAIRRSNVVVLVLDATEGPTDYDQRIAQTIAEEGKSLIVVLNKMDLLPEEDRKHALKEIQQAMRSKFPALKGAPVIPTSAIQLSEKEADRVSDEIEGIYGRWNRYVPVPRLMEWLQEYCKLTPPQRASSSVPPPKLRFIKQTARRPPTFVILGSSVASNRLIASLENSIRANFDFAGVPVRVRFRAKMPNPSTRASKRLKTSLGLAAAKQGAAAQKSG</sequence>
<dbReference type="InterPro" id="IPR005225">
    <property type="entry name" value="Small_GTP-bd"/>
</dbReference>
<evidence type="ECO:0000256" key="7">
    <source>
        <dbReference type="ARBA" id="ARBA00032345"/>
    </source>
</evidence>
<dbReference type="InterPro" id="IPR027417">
    <property type="entry name" value="P-loop_NTPase"/>
</dbReference>
<accession>A0A5J4YIU1</accession>